<dbReference type="EMBL" id="JALJOS010000022">
    <property type="protein sequence ID" value="KAK9826044.1"/>
    <property type="molecule type" value="Genomic_DNA"/>
</dbReference>
<accession>A0AAW1QXX8</accession>
<proteinExistence type="predicted"/>
<dbReference type="InterPro" id="IPR019595">
    <property type="entry name" value="DUF2470"/>
</dbReference>
<reference evidence="4 5" key="1">
    <citation type="journal article" date="2024" name="Nat. Commun.">
        <title>Phylogenomics reveals the evolutionary origins of lichenization in chlorophyte algae.</title>
        <authorList>
            <person name="Puginier C."/>
            <person name="Libourel C."/>
            <person name="Otte J."/>
            <person name="Skaloud P."/>
            <person name="Haon M."/>
            <person name="Grisel S."/>
            <person name="Petersen M."/>
            <person name="Berrin J.G."/>
            <person name="Delaux P.M."/>
            <person name="Dal Grande F."/>
            <person name="Keller J."/>
        </authorList>
    </citation>
    <scope>NUCLEOTIDE SEQUENCE [LARGE SCALE GENOMIC DNA]</scope>
    <source>
        <strain evidence="4 5">SAG 2145</strain>
    </source>
</reference>
<dbReference type="Gene3D" id="3.20.180.10">
    <property type="entry name" value="PNP-oxidase-like"/>
    <property type="match status" value="1"/>
</dbReference>
<evidence type="ECO:0008006" key="6">
    <source>
        <dbReference type="Google" id="ProtNLM"/>
    </source>
</evidence>
<dbReference type="InterPro" id="IPR055343">
    <property type="entry name" value="CREG_beta-barrel"/>
</dbReference>
<dbReference type="PANTHER" id="PTHR13343:SF24">
    <property type="entry name" value="OS07G0573800 PROTEIN"/>
    <property type="match status" value="1"/>
</dbReference>
<dbReference type="Gene3D" id="2.30.110.10">
    <property type="entry name" value="Electron Transport, Fmn-binding Protein, Chain A"/>
    <property type="match status" value="1"/>
</dbReference>
<comment type="caution">
    <text evidence="4">The sequence shown here is derived from an EMBL/GenBank/DDBJ whole genome shotgun (WGS) entry which is preliminary data.</text>
</comment>
<name>A0AAW1QXX8_9CHLO</name>
<evidence type="ECO:0000256" key="1">
    <source>
        <dbReference type="SAM" id="MobiDB-lite"/>
    </source>
</evidence>
<keyword evidence="5" id="KW-1185">Reference proteome</keyword>
<evidence type="ECO:0000313" key="5">
    <source>
        <dbReference type="Proteomes" id="UP001438707"/>
    </source>
</evidence>
<dbReference type="Pfam" id="PF10615">
    <property type="entry name" value="DUF2470"/>
    <property type="match status" value="1"/>
</dbReference>
<dbReference type="AlphaFoldDB" id="A0AAW1QXX8"/>
<feature type="domain" description="DUF2470" evidence="2">
    <location>
        <begin position="195"/>
        <end position="268"/>
    </location>
</feature>
<protein>
    <recommendedName>
        <fullName evidence="6">DUF2470 domain-containing protein</fullName>
    </recommendedName>
</protein>
<sequence>MATEAGEKAASTVRDSSSDQELEQWLANQQSASRISPAAEARTLVSSARTATISTVTSDKTLAGFPNAGVIEFVADEAGRPVMILSSLSAHMRDLKADGRASITCLSPGFKGMDDSRVTLTGTVELLSGAEEKAARDMYRQRHPESFWIDFGDFEPFRMTSISKVRLNGGFARAATVSASDYAAAQPDPIASFAAPIAKHMNEDHAESTVAMLRHFGKLSAEAAQIVGLDSLGLDLLVTKDSQSFKGRLPFARPALTRKEVREVIVEMTRASA</sequence>
<dbReference type="InterPro" id="IPR037119">
    <property type="entry name" value="Haem_oxidase_HugZ-like_sf"/>
</dbReference>
<evidence type="ECO:0000313" key="4">
    <source>
        <dbReference type="EMBL" id="KAK9826044.1"/>
    </source>
</evidence>
<evidence type="ECO:0000259" key="2">
    <source>
        <dbReference type="Pfam" id="PF10615"/>
    </source>
</evidence>
<dbReference type="GO" id="GO:0005737">
    <property type="term" value="C:cytoplasm"/>
    <property type="evidence" value="ECO:0007669"/>
    <property type="project" value="UniProtKB-ARBA"/>
</dbReference>
<dbReference type="Pfam" id="PF13883">
    <property type="entry name" value="CREG_beta-barrel"/>
    <property type="match status" value="1"/>
</dbReference>
<organism evidence="4 5">
    <name type="scientific">Apatococcus lobatus</name>
    <dbReference type="NCBI Taxonomy" id="904363"/>
    <lineage>
        <taxon>Eukaryota</taxon>
        <taxon>Viridiplantae</taxon>
        <taxon>Chlorophyta</taxon>
        <taxon>core chlorophytes</taxon>
        <taxon>Trebouxiophyceae</taxon>
        <taxon>Chlorellales</taxon>
        <taxon>Chlorellaceae</taxon>
        <taxon>Apatococcus</taxon>
    </lineage>
</organism>
<feature type="region of interest" description="Disordered" evidence="1">
    <location>
        <begin position="1"/>
        <end position="34"/>
    </location>
</feature>
<evidence type="ECO:0000259" key="3">
    <source>
        <dbReference type="Pfam" id="PF13883"/>
    </source>
</evidence>
<feature type="domain" description="CREG-like beta-barrel" evidence="3">
    <location>
        <begin position="37"/>
        <end position="183"/>
    </location>
</feature>
<dbReference type="PANTHER" id="PTHR13343">
    <property type="entry name" value="CREG1 PROTEIN"/>
    <property type="match status" value="1"/>
</dbReference>
<dbReference type="Proteomes" id="UP001438707">
    <property type="component" value="Unassembled WGS sequence"/>
</dbReference>
<dbReference type="InterPro" id="IPR012349">
    <property type="entry name" value="Split_barrel_FMN-bd"/>
</dbReference>
<gene>
    <name evidence="4" type="ORF">WJX74_007645</name>
</gene>
<dbReference type="SUPFAM" id="SSF50475">
    <property type="entry name" value="FMN-binding split barrel"/>
    <property type="match status" value="1"/>
</dbReference>